<gene>
    <name evidence="1" type="ORF">Patl1_25813</name>
</gene>
<organism evidence="1 2">
    <name type="scientific">Pistacia atlantica</name>
    <dbReference type="NCBI Taxonomy" id="434234"/>
    <lineage>
        <taxon>Eukaryota</taxon>
        <taxon>Viridiplantae</taxon>
        <taxon>Streptophyta</taxon>
        <taxon>Embryophyta</taxon>
        <taxon>Tracheophyta</taxon>
        <taxon>Spermatophyta</taxon>
        <taxon>Magnoliopsida</taxon>
        <taxon>eudicotyledons</taxon>
        <taxon>Gunneridae</taxon>
        <taxon>Pentapetalae</taxon>
        <taxon>rosids</taxon>
        <taxon>malvids</taxon>
        <taxon>Sapindales</taxon>
        <taxon>Anacardiaceae</taxon>
        <taxon>Pistacia</taxon>
    </lineage>
</organism>
<protein>
    <submittedName>
        <fullName evidence="1">Uncharacterized protein</fullName>
    </submittedName>
</protein>
<keyword evidence="2" id="KW-1185">Reference proteome</keyword>
<comment type="caution">
    <text evidence="1">The sequence shown here is derived from an EMBL/GenBank/DDBJ whole genome shotgun (WGS) entry which is preliminary data.</text>
</comment>
<dbReference type="Proteomes" id="UP001164250">
    <property type="component" value="Chromosome 7"/>
</dbReference>
<proteinExistence type="predicted"/>
<sequence>MRLIILKFKVHTIKGFLSNKKPLIINCYSRDDDLREHTLWMNNSFKFHLCLIRFTHFWVFFQWDSHYKRMEVF</sequence>
<reference evidence="2" key="1">
    <citation type="journal article" date="2023" name="G3 (Bethesda)">
        <title>Genome assembly and association tests identify interacting loci associated with vigor, precocity, and sex in interspecific pistachio rootstocks.</title>
        <authorList>
            <person name="Palmer W."/>
            <person name="Jacygrad E."/>
            <person name="Sagayaradj S."/>
            <person name="Cavanaugh K."/>
            <person name="Han R."/>
            <person name="Bertier L."/>
            <person name="Beede B."/>
            <person name="Kafkas S."/>
            <person name="Golino D."/>
            <person name="Preece J."/>
            <person name="Michelmore R."/>
        </authorList>
    </citation>
    <scope>NUCLEOTIDE SEQUENCE [LARGE SCALE GENOMIC DNA]</scope>
</reference>
<dbReference type="EMBL" id="CM047903">
    <property type="protein sequence ID" value="KAJ0093795.1"/>
    <property type="molecule type" value="Genomic_DNA"/>
</dbReference>
<evidence type="ECO:0000313" key="2">
    <source>
        <dbReference type="Proteomes" id="UP001164250"/>
    </source>
</evidence>
<name>A0ACC1B4C1_9ROSI</name>
<accession>A0ACC1B4C1</accession>
<evidence type="ECO:0000313" key="1">
    <source>
        <dbReference type="EMBL" id="KAJ0093795.1"/>
    </source>
</evidence>